<dbReference type="EC" id="6.1.1.19" evidence="2 9"/>
<keyword evidence="4 10" id="KW-0547">Nucleotide-binding</keyword>
<reference evidence="14" key="1">
    <citation type="submission" date="2017-09" db="EMBL/GenBank/DDBJ databases">
        <title>Depth-based differentiation of microbial function through sediment-hosted aquifers and enrichment of novel symbionts in the deep terrestrial subsurface.</title>
        <authorList>
            <person name="Probst A.J."/>
            <person name="Ladd B."/>
            <person name="Jarett J.K."/>
            <person name="Geller-Mcgrath D.E."/>
            <person name="Sieber C.M.K."/>
            <person name="Emerson J.B."/>
            <person name="Anantharaman K."/>
            <person name="Thomas B.C."/>
            <person name="Malmstrom R."/>
            <person name="Stieglmeier M."/>
            <person name="Klingl A."/>
            <person name="Woyke T."/>
            <person name="Ryan C.M."/>
            <person name="Banfield J.F."/>
        </authorList>
    </citation>
    <scope>NUCLEOTIDE SEQUENCE [LARGE SCALE GENOMIC DNA]</scope>
</reference>
<evidence type="ECO:0000259" key="11">
    <source>
        <dbReference type="SMART" id="SM00836"/>
    </source>
</evidence>
<dbReference type="PANTHER" id="PTHR11956:SF5">
    <property type="entry name" value="ARGININE--TRNA LIGASE, CYTOPLASMIC"/>
    <property type="match status" value="1"/>
</dbReference>
<dbReference type="SUPFAM" id="SSF52374">
    <property type="entry name" value="Nucleotidylyl transferase"/>
    <property type="match status" value="1"/>
</dbReference>
<comment type="similarity">
    <text evidence="1 10">Belongs to the class-I aminoacyl-tRNA synthetase family.</text>
</comment>
<dbReference type="InterPro" id="IPR008909">
    <property type="entry name" value="DALR_anticod-bd"/>
</dbReference>
<dbReference type="GO" id="GO:0006420">
    <property type="term" value="P:arginyl-tRNA aminoacylation"/>
    <property type="evidence" value="ECO:0007669"/>
    <property type="project" value="UniProtKB-UniRule"/>
</dbReference>
<dbReference type="FunFam" id="1.10.730.10:FF:000006">
    <property type="entry name" value="Arginyl-tRNA synthetase 2, mitochondrial"/>
    <property type="match status" value="1"/>
</dbReference>
<dbReference type="PRINTS" id="PR01038">
    <property type="entry name" value="TRNASYNTHARG"/>
</dbReference>
<dbReference type="Pfam" id="PF05746">
    <property type="entry name" value="DALR_1"/>
    <property type="match status" value="1"/>
</dbReference>
<evidence type="ECO:0000313" key="14">
    <source>
        <dbReference type="Proteomes" id="UP000231426"/>
    </source>
</evidence>
<evidence type="ECO:0000259" key="12">
    <source>
        <dbReference type="SMART" id="SM01016"/>
    </source>
</evidence>
<evidence type="ECO:0000256" key="2">
    <source>
        <dbReference type="ARBA" id="ARBA00012837"/>
    </source>
</evidence>
<keyword evidence="7 10" id="KW-0030">Aminoacyl-tRNA synthetase</keyword>
<dbReference type="Gene3D" id="3.30.1360.70">
    <property type="entry name" value="Arginyl tRNA synthetase N-terminal domain"/>
    <property type="match status" value="1"/>
</dbReference>
<dbReference type="SUPFAM" id="SSF47323">
    <property type="entry name" value="Anticodon-binding domain of a subclass of class I aminoacyl-tRNA synthetases"/>
    <property type="match status" value="1"/>
</dbReference>
<evidence type="ECO:0000256" key="5">
    <source>
        <dbReference type="ARBA" id="ARBA00022840"/>
    </source>
</evidence>
<dbReference type="InterPro" id="IPR001278">
    <property type="entry name" value="Arg-tRNA-ligase"/>
</dbReference>
<evidence type="ECO:0000256" key="9">
    <source>
        <dbReference type="NCBIfam" id="TIGR00456"/>
    </source>
</evidence>
<dbReference type="SMART" id="SM00836">
    <property type="entry name" value="DALR_1"/>
    <property type="match status" value="1"/>
</dbReference>
<keyword evidence="3 10" id="KW-0436">Ligase</keyword>
<dbReference type="GO" id="GO:0005737">
    <property type="term" value="C:cytoplasm"/>
    <property type="evidence" value="ECO:0007669"/>
    <property type="project" value="UniProtKB-UniRule"/>
</dbReference>
<evidence type="ECO:0000256" key="4">
    <source>
        <dbReference type="ARBA" id="ARBA00022741"/>
    </source>
</evidence>
<evidence type="ECO:0000256" key="10">
    <source>
        <dbReference type="RuleBase" id="RU363038"/>
    </source>
</evidence>
<gene>
    <name evidence="13" type="primary">argS</name>
    <name evidence="13" type="ORF">COU29_00745</name>
</gene>
<evidence type="ECO:0000256" key="6">
    <source>
        <dbReference type="ARBA" id="ARBA00022917"/>
    </source>
</evidence>
<sequence>MMEIIKAKLTQLLRKTNIKGDINFSVPPKADIGDLAFACFEEAKLLNQGSVLVAQNIASRINDDLQGESPLAKKDPVSADIKEIIDKCQAVGSYLNFFIKPGYIAKVVITKIKKDGKKYGINKNGKNQKVLLEYPSNNTHKELHVGHLRNICIGNALTKVFTANGYKAVPINYVNDFGAHVAKCLWGLKKFHSKETSPKGGEQKWLGDIYAEASQYLAEHLDSKKEVEELQKKLEAGDKSIQPLFLTTRKWSLDGFKKAFDELKVEHAKVFFEKDVKSAGQKMVDQLLKKKIAQVGEGGAIIVDLKQFNLDIGLLRKSSGTGLYLTSDLGLAVAKNKIFTKVSESVHITGTEQNFYFKQLFKILELAGYKYKMTHIGYGLVNRPEGKMSSRLGNVILYDEIRNEVYEQVFQETALRHPDWPKEKLIATAEKISFAAIKFDFLKHEAAKIMIFDAKSATSFDGFTGPYILYAAARINSILRKAGKGKGKIDYSLLTQPAEKQTVILLGQFGEAIKKAYANYNPSVMAKYAFDLAQQYNDFYNQCSILKVENEALQQARVGLSAVVKQTLENCLDLLTIDTVEEM</sequence>
<evidence type="ECO:0000256" key="8">
    <source>
        <dbReference type="ARBA" id="ARBA00049339"/>
    </source>
</evidence>
<dbReference type="Pfam" id="PF00750">
    <property type="entry name" value="tRNA-synt_1d"/>
    <property type="match status" value="1"/>
</dbReference>
<dbReference type="SMART" id="SM01016">
    <property type="entry name" value="Arg_tRNA_synt_N"/>
    <property type="match status" value="1"/>
</dbReference>
<protein>
    <recommendedName>
        <fullName evidence="2 9">Arginine--tRNA ligase</fullName>
        <ecNumber evidence="2 9">6.1.1.19</ecNumber>
    </recommendedName>
</protein>
<dbReference type="InterPro" id="IPR036695">
    <property type="entry name" value="Arg-tRNA-synth_N_sf"/>
</dbReference>
<evidence type="ECO:0000256" key="3">
    <source>
        <dbReference type="ARBA" id="ARBA00022598"/>
    </source>
</evidence>
<dbReference type="EMBL" id="PFBV01000003">
    <property type="protein sequence ID" value="PIT88305.1"/>
    <property type="molecule type" value="Genomic_DNA"/>
</dbReference>
<dbReference type="PANTHER" id="PTHR11956">
    <property type="entry name" value="ARGINYL-TRNA SYNTHETASE"/>
    <property type="match status" value="1"/>
</dbReference>
<proteinExistence type="inferred from homology"/>
<comment type="caution">
    <text evidence="13">The sequence shown here is derived from an EMBL/GenBank/DDBJ whole genome shotgun (WGS) entry which is preliminary data.</text>
</comment>
<accession>A0A2M6W6G2</accession>
<keyword evidence="5 10" id="KW-0067">ATP-binding</keyword>
<comment type="catalytic activity">
    <reaction evidence="8">
        <text>tRNA(Arg) + L-arginine + ATP = L-arginyl-tRNA(Arg) + AMP + diphosphate</text>
        <dbReference type="Rhea" id="RHEA:20301"/>
        <dbReference type="Rhea" id="RHEA-COMP:9658"/>
        <dbReference type="Rhea" id="RHEA-COMP:9673"/>
        <dbReference type="ChEBI" id="CHEBI:30616"/>
        <dbReference type="ChEBI" id="CHEBI:32682"/>
        <dbReference type="ChEBI" id="CHEBI:33019"/>
        <dbReference type="ChEBI" id="CHEBI:78442"/>
        <dbReference type="ChEBI" id="CHEBI:78513"/>
        <dbReference type="ChEBI" id="CHEBI:456215"/>
        <dbReference type="EC" id="6.1.1.19"/>
    </reaction>
</comment>
<dbReference type="InterPro" id="IPR005148">
    <property type="entry name" value="Arg-tRNA-synth_N"/>
</dbReference>
<name>A0A2M6W6G2_9BACT</name>
<dbReference type="GO" id="GO:0005524">
    <property type="term" value="F:ATP binding"/>
    <property type="evidence" value="ECO:0007669"/>
    <property type="project" value="UniProtKB-KW"/>
</dbReference>
<dbReference type="Gene3D" id="3.40.50.620">
    <property type="entry name" value="HUPs"/>
    <property type="match status" value="1"/>
</dbReference>
<dbReference type="GO" id="GO:0004814">
    <property type="term" value="F:arginine-tRNA ligase activity"/>
    <property type="evidence" value="ECO:0007669"/>
    <property type="project" value="UniProtKB-UniRule"/>
</dbReference>
<dbReference type="InterPro" id="IPR035684">
    <property type="entry name" value="ArgRS_core"/>
</dbReference>
<dbReference type="Gene3D" id="1.10.730.10">
    <property type="entry name" value="Isoleucyl-tRNA Synthetase, Domain 1"/>
    <property type="match status" value="1"/>
</dbReference>
<feature type="domain" description="Arginyl tRNA synthetase N-terminal" evidence="12">
    <location>
        <begin position="3"/>
        <end position="99"/>
    </location>
</feature>
<dbReference type="NCBIfam" id="TIGR00456">
    <property type="entry name" value="argS"/>
    <property type="match status" value="1"/>
</dbReference>
<dbReference type="InterPro" id="IPR009080">
    <property type="entry name" value="tRNAsynth_Ia_anticodon-bd"/>
</dbReference>
<evidence type="ECO:0000313" key="13">
    <source>
        <dbReference type="EMBL" id="PIT88305.1"/>
    </source>
</evidence>
<evidence type="ECO:0000256" key="1">
    <source>
        <dbReference type="ARBA" id="ARBA00005594"/>
    </source>
</evidence>
<organism evidence="13 14">
    <name type="scientific">Candidatus Magasanikbacteria bacterium CG10_big_fil_rev_8_21_14_0_10_36_32</name>
    <dbReference type="NCBI Taxonomy" id="1974646"/>
    <lineage>
        <taxon>Bacteria</taxon>
        <taxon>Candidatus Magasanikiibacteriota</taxon>
    </lineage>
</organism>
<dbReference type="Proteomes" id="UP000231426">
    <property type="component" value="Unassembled WGS sequence"/>
</dbReference>
<dbReference type="InterPro" id="IPR014729">
    <property type="entry name" value="Rossmann-like_a/b/a_fold"/>
</dbReference>
<feature type="domain" description="DALR anticodon binding" evidence="11">
    <location>
        <begin position="468"/>
        <end position="583"/>
    </location>
</feature>
<evidence type="ECO:0000256" key="7">
    <source>
        <dbReference type="ARBA" id="ARBA00023146"/>
    </source>
</evidence>
<dbReference type="SUPFAM" id="SSF55190">
    <property type="entry name" value="Arginyl-tRNA synthetase (ArgRS), N-terminal 'additional' domain"/>
    <property type="match status" value="1"/>
</dbReference>
<keyword evidence="6 10" id="KW-0648">Protein biosynthesis</keyword>
<dbReference type="AlphaFoldDB" id="A0A2M6W6G2"/>